<keyword evidence="6" id="KW-0539">Nucleus</keyword>
<sequence length="1197" mass="135536">MEHTLNSFANSTGDASSSNDPILPSIFVQIPMAYDPLPNCSGSSAIKAEESIKSEVTEMGHRKPQSPFLLGNEEMVTARVKPLKVHKCKQCAFLTISPAKLTSHTETHREASLEEVSLLTCPGCPNTFRAKKSLEIHLLYDHQILEAELEAIVEFATLPGQTKSPPNSNRSTPKARPSRIFIKSVDVLRNPMEEGFLQNHNRLFLKNVNVLRNPELEQGVLSSEILQSVEQLCDSVSEFPSIEQNNPGIVVTEAQSFGLSGMFNNDCTPSPIDLDRGDLIVITPTSISESAHSSTADHSDNTAQDEPGRIYLRNAETMKTPGCTEISQNNAFLHLRTVDELNLMNLEDVQSINRHNTMSNDNSKHSCDEVVVLDDAQISSNLFSIPTGEGSGENRDNTLSATVQDMMANYVVMNDKESSRNDDGNSFKTFLTPNGDGGHLVENQNTDFGTFQGLENIIEAANYYTPTKIIPFDDTNNTFNQQPCFCVPEETFQGVLSAEQDRDHPRDTNIPYQGQVIPIDDNNDEINTPTHSVQIPSPIEIENEASEEAKTQEDTKALGRIYVCHTNEKYGIICPECKSVDFRNWNTLHTHLWREHQIDMELYSCELCNFKTPVLSRLKNTHVKIHSEERNFKCELQVRKCDYCPATLVTGRQYKKHLRAEHECSSGHTCGVCGKVMNSVSALKIHERKHTESGHFACPECSYTTHDHNAARRHRMKHSKEKQYKCPFCGYKSIQSTTYRNHLAKVHPAQAAELIFKCPKCSFETINSTNQIEQDIFEIFSDATEPPPETPPPLPTVSSPKHNKIKVKSNLVLRDPSKFINTNNLLLQNLQPHQMLPTSPADQHLPLIRPALFSKTFDGDGVKQLKLTDRLPPNLNNLSYHRQCHTNEKYGIICPECKSVDFRNWNTLHTHLWREHQIDMELYSCELCNFKTPVLSRLKNTHVKIHSEERNFKCEVCEKRFKNTKQLKNHRRIHRNVVPDQLQVRKCDYCPATLVTGRQYKKHLRAEHECSSYTTHDHNAARRHRMKHSKEKQYKCPFCGYKSIQSTTYRNHLAKVHPAQAAELIFKCPKCSFETINSTKYRLHVAKHEGSPAEKTADKSLTPPPLPTVSSPKHNKIKVKSNLVLRDPSKFINTNNLLLQNLQPHQMLPTSPADQHLPLIRPALFSKTFDGDGVKQLKLTDRLPPCSSPQYPNIDLT</sequence>
<evidence type="ECO:0000313" key="10">
    <source>
        <dbReference type="EMBL" id="MBC1175081.1"/>
    </source>
</evidence>
<dbReference type="InterPro" id="IPR013087">
    <property type="entry name" value="Znf_C2H2_type"/>
</dbReference>
<reference evidence="12" key="1">
    <citation type="submission" date="2012-05" db="EMBL/GenBank/DDBJ databases">
        <title>Whole Genome Assembly of Lutzomyia longipalpis.</title>
        <authorList>
            <person name="Richards S."/>
            <person name="Qu C."/>
            <person name="Dillon R."/>
            <person name="Worley K."/>
            <person name="Scherer S."/>
            <person name="Batterton M."/>
            <person name="Taylor A."/>
            <person name="Hawes A."/>
            <person name="Hernandez B."/>
            <person name="Kovar C."/>
            <person name="Mandapat C."/>
            <person name="Pham C."/>
            <person name="Qu C."/>
            <person name="Jing C."/>
            <person name="Bess C."/>
            <person name="Bandaranaike D."/>
            <person name="Ngo D."/>
            <person name="Ongeri F."/>
            <person name="Arias F."/>
            <person name="Lara F."/>
            <person name="Weissenberger G."/>
            <person name="Kamau G."/>
            <person name="Han H."/>
            <person name="Shen H."/>
            <person name="Dinh H."/>
            <person name="Khalil I."/>
            <person name="Jones J."/>
            <person name="Shafer J."/>
            <person name="Jayaseelan J."/>
            <person name="Quiroz J."/>
            <person name="Blankenburg K."/>
            <person name="Nguyen L."/>
            <person name="Jackson L."/>
            <person name="Francisco L."/>
            <person name="Tang L.-Y."/>
            <person name="Pu L.-L."/>
            <person name="Perales L."/>
            <person name="Lorensuhewa L."/>
            <person name="Munidasa M."/>
            <person name="Coyle M."/>
            <person name="Taylor M."/>
            <person name="Puazo M."/>
            <person name="Firestine M."/>
            <person name="Scheel M."/>
            <person name="Javaid M."/>
            <person name="Wang M."/>
            <person name="Li M."/>
            <person name="Tabassum N."/>
            <person name="Saada N."/>
            <person name="Osuji N."/>
            <person name="Aqrawi P."/>
            <person name="Fu Q."/>
            <person name="Thornton R."/>
            <person name="Raj R."/>
            <person name="Goodspeed R."/>
            <person name="Mata R."/>
            <person name="Najjar R."/>
            <person name="Gubbala S."/>
            <person name="Lee S."/>
            <person name="Denson S."/>
            <person name="Patil S."/>
            <person name="Macmil S."/>
            <person name="Qi S."/>
            <person name="Matskevitch T."/>
            <person name="Palculict T."/>
            <person name="Mathew T."/>
            <person name="Vee V."/>
            <person name="Velamala V."/>
            <person name="Korchina V."/>
            <person name="Cai W."/>
            <person name="Liu W."/>
            <person name="Dai W."/>
            <person name="Zou X."/>
            <person name="Zhu Y."/>
            <person name="Zhang Y."/>
            <person name="Wu Y.-Q."/>
            <person name="Xin Y."/>
            <person name="Nazarath L."/>
            <person name="Kovar C."/>
            <person name="Han Y."/>
            <person name="Muzny D."/>
            <person name="Gibbs R."/>
        </authorList>
    </citation>
    <scope>NUCLEOTIDE SEQUENCE [LARGE SCALE GENOMIC DNA]</scope>
    <source>
        <strain evidence="12">Jacobina</strain>
    </source>
</reference>
<evidence type="ECO:0000256" key="4">
    <source>
        <dbReference type="ARBA" id="ARBA00022771"/>
    </source>
</evidence>
<dbReference type="PROSITE" id="PS50157">
    <property type="entry name" value="ZINC_FINGER_C2H2_2"/>
    <property type="match status" value="3"/>
</dbReference>
<evidence type="ECO:0000256" key="5">
    <source>
        <dbReference type="ARBA" id="ARBA00022833"/>
    </source>
</evidence>
<dbReference type="PANTHER" id="PTHR24406">
    <property type="entry name" value="TRANSCRIPTIONAL REPRESSOR CTCFL-RELATED"/>
    <property type="match status" value="1"/>
</dbReference>
<keyword evidence="4 7" id="KW-0863">Zinc-finger</keyword>
<dbReference type="EnsemblMetazoa" id="LLOJ004700-RA">
    <property type="protein sequence ID" value="LLOJ004700-PA"/>
    <property type="gene ID" value="LLOJ004700"/>
</dbReference>
<protein>
    <submittedName>
        <fullName evidence="10">Putative ovo</fullName>
    </submittedName>
</protein>
<accession>A0A1B0CJJ8</accession>
<dbReference type="EMBL" id="GITU01006378">
    <property type="protein sequence ID" value="MBC1175081.1"/>
    <property type="molecule type" value="Transcribed_RNA"/>
</dbReference>
<feature type="domain" description="C2H2-type" evidence="9">
    <location>
        <begin position="696"/>
        <end position="723"/>
    </location>
</feature>
<name>A0A1B0CJJ8_LUTLO</name>
<organism evidence="11 12">
    <name type="scientific">Lutzomyia longipalpis</name>
    <name type="common">Sand fly</name>
    <dbReference type="NCBI Taxonomy" id="7200"/>
    <lineage>
        <taxon>Eukaryota</taxon>
        <taxon>Metazoa</taxon>
        <taxon>Ecdysozoa</taxon>
        <taxon>Arthropoda</taxon>
        <taxon>Hexapoda</taxon>
        <taxon>Insecta</taxon>
        <taxon>Pterygota</taxon>
        <taxon>Neoptera</taxon>
        <taxon>Endopterygota</taxon>
        <taxon>Diptera</taxon>
        <taxon>Nematocera</taxon>
        <taxon>Psychodoidea</taxon>
        <taxon>Psychodidae</taxon>
        <taxon>Lutzomyia</taxon>
        <taxon>Lutzomyia</taxon>
    </lineage>
</organism>
<keyword evidence="3" id="KW-0677">Repeat</keyword>
<dbReference type="FunFam" id="3.30.160.60:FF:001864">
    <property type="entry name" value="zinc finger protein 883-like"/>
    <property type="match status" value="1"/>
</dbReference>
<evidence type="ECO:0000256" key="1">
    <source>
        <dbReference type="ARBA" id="ARBA00004123"/>
    </source>
</evidence>
<evidence type="ECO:0000259" key="9">
    <source>
        <dbReference type="PROSITE" id="PS50157"/>
    </source>
</evidence>
<evidence type="ECO:0000313" key="12">
    <source>
        <dbReference type="Proteomes" id="UP000092461"/>
    </source>
</evidence>
<evidence type="ECO:0000256" key="2">
    <source>
        <dbReference type="ARBA" id="ARBA00022723"/>
    </source>
</evidence>
<dbReference type="AlphaFoldDB" id="A0A1B0CJJ8"/>
<dbReference type="GO" id="GO:0005634">
    <property type="term" value="C:nucleus"/>
    <property type="evidence" value="ECO:0007669"/>
    <property type="project" value="UniProtKB-SubCell"/>
</dbReference>
<keyword evidence="5" id="KW-0862">Zinc</keyword>
<keyword evidence="2" id="KW-0479">Metal-binding</keyword>
<dbReference type="SUPFAM" id="SSF57667">
    <property type="entry name" value="beta-beta-alpha zinc fingers"/>
    <property type="match status" value="4"/>
</dbReference>
<reference evidence="11" key="3">
    <citation type="submission" date="2020-05" db="UniProtKB">
        <authorList>
            <consortium name="EnsemblMetazoa"/>
        </authorList>
    </citation>
    <scope>IDENTIFICATION</scope>
    <source>
        <strain evidence="11">Jacobina</strain>
    </source>
</reference>
<dbReference type="InterPro" id="IPR050888">
    <property type="entry name" value="ZnF_C2H2-type_TF"/>
</dbReference>
<dbReference type="Pfam" id="PF00096">
    <property type="entry name" value="zf-C2H2"/>
    <property type="match status" value="1"/>
</dbReference>
<keyword evidence="12" id="KW-1185">Reference proteome</keyword>
<dbReference type="EMBL" id="AJWK01014680">
    <property type="status" value="NOT_ANNOTATED_CDS"/>
    <property type="molecule type" value="Genomic_DNA"/>
</dbReference>
<evidence type="ECO:0000256" key="8">
    <source>
        <dbReference type="SAM" id="MobiDB-lite"/>
    </source>
</evidence>
<feature type="region of interest" description="Disordered" evidence="8">
    <location>
        <begin position="1090"/>
        <end position="1113"/>
    </location>
</feature>
<reference evidence="10" key="2">
    <citation type="journal article" date="2020" name="BMC">
        <title>Leishmania infection induces a limited differential gene expression in the sand fly midgut.</title>
        <authorList>
            <person name="Coutinho-Abreu I.V."/>
            <person name="Serafim T.D."/>
            <person name="Meneses C."/>
            <person name="Kamhawi S."/>
            <person name="Oliveira F."/>
            <person name="Valenzuela J.G."/>
        </authorList>
    </citation>
    <scope>NUCLEOTIDE SEQUENCE</scope>
    <source>
        <strain evidence="10">Jacobina</strain>
        <tissue evidence="10">Midgut</tissue>
    </source>
</reference>
<dbReference type="Proteomes" id="UP000092461">
    <property type="component" value="Unassembled WGS sequence"/>
</dbReference>
<dbReference type="Gene3D" id="3.30.160.60">
    <property type="entry name" value="Classic Zinc Finger"/>
    <property type="match status" value="6"/>
</dbReference>
<dbReference type="EMBL" id="AJWK01014679">
    <property type="status" value="NOT_ANNOTATED_CDS"/>
    <property type="molecule type" value="Genomic_DNA"/>
</dbReference>
<dbReference type="PROSITE" id="PS00028">
    <property type="entry name" value="ZINC_FINGER_C2H2_1"/>
    <property type="match status" value="3"/>
</dbReference>
<dbReference type="InterPro" id="IPR036236">
    <property type="entry name" value="Znf_C2H2_sf"/>
</dbReference>
<evidence type="ECO:0000256" key="3">
    <source>
        <dbReference type="ARBA" id="ARBA00022737"/>
    </source>
</evidence>
<proteinExistence type="predicted"/>
<feature type="domain" description="C2H2-type" evidence="9">
    <location>
        <begin position="952"/>
        <end position="979"/>
    </location>
</feature>
<feature type="domain" description="C2H2-type" evidence="9">
    <location>
        <begin position="668"/>
        <end position="695"/>
    </location>
</feature>
<dbReference type="VEuPathDB" id="VectorBase:LLOJ004700"/>
<comment type="subcellular location">
    <subcellularLocation>
        <location evidence="1">Nucleus</location>
    </subcellularLocation>
</comment>
<dbReference type="VEuPathDB" id="VectorBase:LLONM1_003629"/>
<dbReference type="GO" id="GO:0008270">
    <property type="term" value="F:zinc ion binding"/>
    <property type="evidence" value="ECO:0007669"/>
    <property type="project" value="UniProtKB-KW"/>
</dbReference>
<evidence type="ECO:0000313" key="11">
    <source>
        <dbReference type="EnsemblMetazoa" id="LLOJ004700-PA"/>
    </source>
</evidence>
<evidence type="ECO:0000256" key="6">
    <source>
        <dbReference type="ARBA" id="ARBA00023242"/>
    </source>
</evidence>
<evidence type="ECO:0000256" key="7">
    <source>
        <dbReference type="PROSITE-ProRule" id="PRU00042"/>
    </source>
</evidence>
<dbReference type="SMART" id="SM00355">
    <property type="entry name" value="ZnF_C2H2"/>
    <property type="match status" value="14"/>
</dbReference>